<accession>A0ABU6X0A2</accession>
<keyword evidence="3" id="KW-0732">Signal</keyword>
<organism evidence="8 9">
    <name type="scientific">Stylosanthes scabra</name>
    <dbReference type="NCBI Taxonomy" id="79078"/>
    <lineage>
        <taxon>Eukaryota</taxon>
        <taxon>Viridiplantae</taxon>
        <taxon>Streptophyta</taxon>
        <taxon>Embryophyta</taxon>
        <taxon>Tracheophyta</taxon>
        <taxon>Spermatophyta</taxon>
        <taxon>Magnoliopsida</taxon>
        <taxon>eudicotyledons</taxon>
        <taxon>Gunneridae</taxon>
        <taxon>Pentapetalae</taxon>
        <taxon>rosids</taxon>
        <taxon>fabids</taxon>
        <taxon>Fabales</taxon>
        <taxon>Fabaceae</taxon>
        <taxon>Papilionoideae</taxon>
        <taxon>50 kb inversion clade</taxon>
        <taxon>dalbergioids sensu lato</taxon>
        <taxon>Dalbergieae</taxon>
        <taxon>Pterocarpus clade</taxon>
        <taxon>Stylosanthes</taxon>
    </lineage>
</organism>
<evidence type="ECO:0000256" key="5">
    <source>
        <dbReference type="ARBA" id="ARBA00023136"/>
    </source>
</evidence>
<dbReference type="PANTHER" id="PTHR48061:SF2">
    <property type="entry name" value="RECEPTOR LIKE PROTEIN 30-LIKE"/>
    <property type="match status" value="1"/>
</dbReference>
<evidence type="ECO:0000313" key="9">
    <source>
        <dbReference type="Proteomes" id="UP001341840"/>
    </source>
</evidence>
<keyword evidence="7" id="KW-0325">Glycoprotein</keyword>
<evidence type="ECO:0000313" key="8">
    <source>
        <dbReference type="EMBL" id="MED6189908.1"/>
    </source>
</evidence>
<keyword evidence="9" id="KW-1185">Reference proteome</keyword>
<comment type="caution">
    <text evidence="8">The sequence shown here is derived from an EMBL/GenBank/DDBJ whole genome shotgun (WGS) entry which is preliminary data.</text>
</comment>
<evidence type="ECO:0000256" key="2">
    <source>
        <dbReference type="ARBA" id="ARBA00022692"/>
    </source>
</evidence>
<feature type="non-terminal residue" evidence="8">
    <location>
        <position position="360"/>
    </location>
</feature>
<evidence type="ECO:0000256" key="1">
    <source>
        <dbReference type="ARBA" id="ARBA00004479"/>
    </source>
</evidence>
<dbReference type="InterPro" id="IPR046956">
    <property type="entry name" value="RLP23-like"/>
</dbReference>
<proteinExistence type="predicted"/>
<dbReference type="SUPFAM" id="SSF52058">
    <property type="entry name" value="L domain-like"/>
    <property type="match status" value="1"/>
</dbReference>
<dbReference type="Gene3D" id="3.80.10.10">
    <property type="entry name" value="Ribonuclease Inhibitor"/>
    <property type="match status" value="1"/>
</dbReference>
<sequence>MTYLRLLDLSDNHFDGEIPNCLKTKSLSLRVLSLAGNELSGLVTDTFSESCALRFLDLNGNLLNGSVPKSLTNCQYLQVLNLGKNQLIDSFPCFLKSILTLRVMILRSNKFHGHIECPGIIGNWEMLQILDVASNNFSGLLPSSLLRSWKALMHDEVEDRSRFGHLSFGLFDNVNLIRNVENLISIFSTADKLKLAELVAMEPISVVDHFVSHIMEDEYGVARFVDSVTIVNKGQPMKLVKILIAFTSLDFSSNQFEGPIPEEIMSFKALHALNLSHNSFSGHIPSTLGNLRNLESLDLSMNSLCEARWWWHIFAPHRWKQGSATSSADRRRRQNLAELRYQLSNTVVVVLSKEVGISET</sequence>
<evidence type="ECO:0000256" key="4">
    <source>
        <dbReference type="ARBA" id="ARBA00022989"/>
    </source>
</evidence>
<name>A0ABU6X0A2_9FABA</name>
<protein>
    <submittedName>
        <fullName evidence="8">Uncharacterized protein</fullName>
    </submittedName>
</protein>
<keyword evidence="6" id="KW-0675">Receptor</keyword>
<evidence type="ECO:0000256" key="6">
    <source>
        <dbReference type="ARBA" id="ARBA00023170"/>
    </source>
</evidence>
<keyword evidence="2" id="KW-0812">Transmembrane</keyword>
<keyword evidence="4" id="KW-1133">Transmembrane helix</keyword>
<evidence type="ECO:0000256" key="7">
    <source>
        <dbReference type="ARBA" id="ARBA00023180"/>
    </source>
</evidence>
<dbReference type="InterPro" id="IPR032675">
    <property type="entry name" value="LRR_dom_sf"/>
</dbReference>
<dbReference type="InterPro" id="IPR001611">
    <property type="entry name" value="Leu-rich_rpt"/>
</dbReference>
<dbReference type="Proteomes" id="UP001341840">
    <property type="component" value="Unassembled WGS sequence"/>
</dbReference>
<comment type="subcellular location">
    <subcellularLocation>
        <location evidence="1">Membrane</location>
        <topology evidence="1">Single-pass type I membrane protein</topology>
    </subcellularLocation>
</comment>
<keyword evidence="5" id="KW-0472">Membrane</keyword>
<dbReference type="Pfam" id="PF00560">
    <property type="entry name" value="LRR_1"/>
    <property type="match status" value="6"/>
</dbReference>
<evidence type="ECO:0000256" key="3">
    <source>
        <dbReference type="ARBA" id="ARBA00022729"/>
    </source>
</evidence>
<dbReference type="PANTHER" id="PTHR48061">
    <property type="entry name" value="LEUCINE-RICH REPEAT RECEPTOR PROTEIN KINASE EMS1-LIKE-RELATED"/>
    <property type="match status" value="1"/>
</dbReference>
<reference evidence="8 9" key="1">
    <citation type="journal article" date="2023" name="Plants (Basel)">
        <title>Bridging the Gap: Combining Genomics and Transcriptomics Approaches to Understand Stylosanthes scabra, an Orphan Legume from the Brazilian Caatinga.</title>
        <authorList>
            <person name="Ferreira-Neto J.R.C."/>
            <person name="da Silva M.D."/>
            <person name="Binneck E."/>
            <person name="de Melo N.F."/>
            <person name="da Silva R.H."/>
            <person name="de Melo A.L.T.M."/>
            <person name="Pandolfi V."/>
            <person name="Bustamante F.O."/>
            <person name="Brasileiro-Vidal A.C."/>
            <person name="Benko-Iseppon A.M."/>
        </authorList>
    </citation>
    <scope>NUCLEOTIDE SEQUENCE [LARGE SCALE GENOMIC DNA]</scope>
    <source>
        <tissue evidence="8">Leaves</tissue>
    </source>
</reference>
<gene>
    <name evidence="8" type="ORF">PIB30_100600</name>
</gene>
<dbReference type="EMBL" id="JASCZI010184071">
    <property type="protein sequence ID" value="MED6189908.1"/>
    <property type="molecule type" value="Genomic_DNA"/>
</dbReference>